<dbReference type="PANTHER" id="PTHR30329:SF21">
    <property type="entry name" value="LIPOPROTEIN YIAD-RELATED"/>
    <property type="match status" value="1"/>
</dbReference>
<evidence type="ECO:0000256" key="2">
    <source>
        <dbReference type="ARBA" id="ARBA00008914"/>
    </source>
</evidence>
<dbReference type="InterPro" id="IPR036737">
    <property type="entry name" value="OmpA-like_sf"/>
</dbReference>
<name>A0A1I0EPY7_9BACI</name>
<gene>
    <name evidence="10" type="ORF">SAMN05421676_10539</name>
</gene>
<evidence type="ECO:0000256" key="5">
    <source>
        <dbReference type="ARBA" id="ARBA00022989"/>
    </source>
</evidence>
<evidence type="ECO:0000313" key="10">
    <source>
        <dbReference type="EMBL" id="SET47583.1"/>
    </source>
</evidence>
<dbReference type="Pfam" id="PF00691">
    <property type="entry name" value="OmpA"/>
    <property type="match status" value="1"/>
</dbReference>
<keyword evidence="3" id="KW-1003">Cell membrane</keyword>
<sequence>MRKKKKMKEESHVDESWLLPYSDLLTLLLALFIVLFAMSEIDAKKYEQLSMVFKSEFTGGRGVLEHQSSPVEAPEPKTLPDSKKDANNKNEMTSLEEVHKEINQYIKANNLSDELQTKLTGEGLLVSIYNDLYFDIGSARVNGEGEKIAREISEFLNTDPPHQIVVSGHTDDLPIVNSSKFESNWELSATRALNFMSLLLDNNKLNPKRFSAKGYGEHNPLVPNNSKENRAKNRRVEVLILPNKKDE</sequence>
<evidence type="ECO:0000256" key="1">
    <source>
        <dbReference type="ARBA" id="ARBA00004162"/>
    </source>
</evidence>
<evidence type="ECO:0000259" key="9">
    <source>
        <dbReference type="PROSITE" id="PS51123"/>
    </source>
</evidence>
<dbReference type="InterPro" id="IPR025713">
    <property type="entry name" value="MotB-like_N_dom"/>
</dbReference>
<protein>
    <submittedName>
        <fullName evidence="10">Chemotaxis protein MotB</fullName>
    </submittedName>
</protein>
<dbReference type="GO" id="GO:0005886">
    <property type="term" value="C:plasma membrane"/>
    <property type="evidence" value="ECO:0007669"/>
    <property type="project" value="UniProtKB-SubCell"/>
</dbReference>
<dbReference type="InterPro" id="IPR050330">
    <property type="entry name" value="Bact_OuterMem_StrucFunc"/>
</dbReference>
<organism evidence="10 11">
    <name type="scientific">Salinibacillus kushneri</name>
    <dbReference type="NCBI Taxonomy" id="237682"/>
    <lineage>
        <taxon>Bacteria</taxon>
        <taxon>Bacillati</taxon>
        <taxon>Bacillota</taxon>
        <taxon>Bacilli</taxon>
        <taxon>Bacillales</taxon>
        <taxon>Bacillaceae</taxon>
        <taxon>Salinibacillus</taxon>
    </lineage>
</organism>
<evidence type="ECO:0000256" key="4">
    <source>
        <dbReference type="ARBA" id="ARBA00022692"/>
    </source>
</evidence>
<dbReference type="PROSITE" id="PS51123">
    <property type="entry name" value="OMPA_2"/>
    <property type="match status" value="1"/>
</dbReference>
<keyword evidence="6 7" id="KW-0472">Membrane</keyword>
<dbReference type="Proteomes" id="UP000199095">
    <property type="component" value="Unassembled WGS sequence"/>
</dbReference>
<dbReference type="Pfam" id="PF13677">
    <property type="entry name" value="MotB_plug"/>
    <property type="match status" value="1"/>
</dbReference>
<accession>A0A1I0EPY7</accession>
<evidence type="ECO:0000256" key="3">
    <source>
        <dbReference type="ARBA" id="ARBA00022475"/>
    </source>
</evidence>
<dbReference type="RefSeq" id="WP_093134195.1">
    <property type="nucleotide sequence ID" value="NZ_FOHJ01000005.1"/>
</dbReference>
<keyword evidence="4" id="KW-0812">Transmembrane</keyword>
<keyword evidence="5" id="KW-1133">Transmembrane helix</keyword>
<comment type="similarity">
    <text evidence="2">Belongs to the MotB family.</text>
</comment>
<proteinExistence type="inferred from homology"/>
<evidence type="ECO:0000256" key="6">
    <source>
        <dbReference type="ARBA" id="ARBA00023136"/>
    </source>
</evidence>
<dbReference type="PANTHER" id="PTHR30329">
    <property type="entry name" value="STATOR ELEMENT OF FLAGELLAR MOTOR COMPLEX"/>
    <property type="match status" value="1"/>
</dbReference>
<keyword evidence="11" id="KW-1185">Reference proteome</keyword>
<dbReference type="STRING" id="237682.SAMN05421676_10539"/>
<evidence type="ECO:0000313" key="11">
    <source>
        <dbReference type="Proteomes" id="UP000199095"/>
    </source>
</evidence>
<feature type="compositionally biased region" description="Basic and acidic residues" evidence="8">
    <location>
        <begin position="74"/>
        <end position="88"/>
    </location>
</feature>
<dbReference type="SUPFAM" id="SSF103088">
    <property type="entry name" value="OmpA-like"/>
    <property type="match status" value="1"/>
</dbReference>
<feature type="domain" description="OmpA-like" evidence="9">
    <location>
        <begin position="121"/>
        <end position="244"/>
    </location>
</feature>
<dbReference type="CDD" id="cd07185">
    <property type="entry name" value="OmpA_C-like"/>
    <property type="match status" value="1"/>
</dbReference>
<comment type="subcellular location">
    <subcellularLocation>
        <location evidence="1">Cell membrane</location>
        <topology evidence="1">Single-pass membrane protein</topology>
    </subcellularLocation>
</comment>
<dbReference type="OrthoDB" id="9815217at2"/>
<dbReference type="Gene3D" id="3.30.1330.60">
    <property type="entry name" value="OmpA-like domain"/>
    <property type="match status" value="1"/>
</dbReference>
<dbReference type="EMBL" id="FOHJ01000005">
    <property type="protein sequence ID" value="SET47583.1"/>
    <property type="molecule type" value="Genomic_DNA"/>
</dbReference>
<dbReference type="NCBIfam" id="NF005831">
    <property type="entry name" value="PRK07734.1"/>
    <property type="match status" value="1"/>
</dbReference>
<dbReference type="InterPro" id="IPR006665">
    <property type="entry name" value="OmpA-like"/>
</dbReference>
<dbReference type="AlphaFoldDB" id="A0A1I0EPY7"/>
<reference evidence="11" key="1">
    <citation type="submission" date="2016-10" db="EMBL/GenBank/DDBJ databases">
        <authorList>
            <person name="Varghese N."/>
            <person name="Submissions S."/>
        </authorList>
    </citation>
    <scope>NUCLEOTIDE SEQUENCE [LARGE SCALE GENOMIC DNA]</scope>
    <source>
        <strain evidence="11">CGMCC 1.3566</strain>
    </source>
</reference>
<evidence type="ECO:0000256" key="8">
    <source>
        <dbReference type="SAM" id="MobiDB-lite"/>
    </source>
</evidence>
<feature type="region of interest" description="Disordered" evidence="8">
    <location>
        <begin position="64"/>
        <end position="88"/>
    </location>
</feature>
<evidence type="ECO:0000256" key="7">
    <source>
        <dbReference type="PROSITE-ProRule" id="PRU00473"/>
    </source>
</evidence>